<reference evidence="3" key="1">
    <citation type="journal article" date="2019" name="Int. J. Syst. Evol. Microbiol.">
        <title>The Global Catalogue of Microorganisms (GCM) 10K type strain sequencing project: providing services to taxonomists for standard genome sequencing and annotation.</title>
        <authorList>
            <consortium name="The Broad Institute Genomics Platform"/>
            <consortium name="The Broad Institute Genome Sequencing Center for Infectious Disease"/>
            <person name="Wu L."/>
            <person name="Ma J."/>
        </authorList>
    </citation>
    <scope>NUCLEOTIDE SEQUENCE [LARGE SCALE GENOMIC DNA]</scope>
    <source>
        <strain evidence="3">CGMCC 1.18578</strain>
    </source>
</reference>
<evidence type="ECO:0000313" key="3">
    <source>
        <dbReference type="Proteomes" id="UP001596108"/>
    </source>
</evidence>
<keyword evidence="3" id="KW-1185">Reference proteome</keyword>
<dbReference type="RefSeq" id="WP_378112783.1">
    <property type="nucleotide sequence ID" value="NZ_JBHSNC010000048.1"/>
</dbReference>
<protein>
    <submittedName>
        <fullName evidence="2">GNAT family N-acetyltransferase</fullName>
        <ecNumber evidence="2">2.3.-.-</ecNumber>
    </submittedName>
</protein>
<dbReference type="Pfam" id="PF00583">
    <property type="entry name" value="Acetyltransf_1"/>
    <property type="match status" value="1"/>
</dbReference>
<evidence type="ECO:0000259" key="1">
    <source>
        <dbReference type="PROSITE" id="PS51186"/>
    </source>
</evidence>
<dbReference type="EMBL" id="JBHSNC010000048">
    <property type="protein sequence ID" value="MFC5530840.1"/>
    <property type="molecule type" value="Genomic_DNA"/>
</dbReference>
<keyword evidence="2" id="KW-0808">Transferase</keyword>
<evidence type="ECO:0000313" key="2">
    <source>
        <dbReference type="EMBL" id="MFC5530840.1"/>
    </source>
</evidence>
<dbReference type="InterPro" id="IPR016181">
    <property type="entry name" value="Acyl_CoA_acyltransferase"/>
</dbReference>
<dbReference type="CDD" id="cd04301">
    <property type="entry name" value="NAT_SF"/>
    <property type="match status" value="1"/>
</dbReference>
<proteinExistence type="predicted"/>
<organism evidence="2 3">
    <name type="scientific">Cohnella yongneupensis</name>
    <dbReference type="NCBI Taxonomy" id="425006"/>
    <lineage>
        <taxon>Bacteria</taxon>
        <taxon>Bacillati</taxon>
        <taxon>Bacillota</taxon>
        <taxon>Bacilli</taxon>
        <taxon>Bacillales</taxon>
        <taxon>Paenibacillaceae</taxon>
        <taxon>Cohnella</taxon>
    </lineage>
</organism>
<dbReference type="GO" id="GO:0016746">
    <property type="term" value="F:acyltransferase activity"/>
    <property type="evidence" value="ECO:0007669"/>
    <property type="project" value="UniProtKB-KW"/>
</dbReference>
<dbReference type="PROSITE" id="PS51186">
    <property type="entry name" value="GNAT"/>
    <property type="match status" value="1"/>
</dbReference>
<keyword evidence="2" id="KW-0012">Acyltransferase</keyword>
<gene>
    <name evidence="2" type="ORF">ACFPQ4_15535</name>
</gene>
<dbReference type="InterPro" id="IPR000182">
    <property type="entry name" value="GNAT_dom"/>
</dbReference>
<name>A0ABW0R150_9BACL</name>
<feature type="domain" description="N-acetyltransferase" evidence="1">
    <location>
        <begin position="3"/>
        <end position="150"/>
    </location>
</feature>
<dbReference type="EC" id="2.3.-.-" evidence="2"/>
<dbReference type="Proteomes" id="UP001596108">
    <property type="component" value="Unassembled WGS sequence"/>
</dbReference>
<sequence>MLEAIPIEDKEAAEEVWALQHAAYRVEASLIGVAELPPLRDTIESLRASNERFYGLREADGELVGVISYEIGREGRHAICRLMVSPPFFRQGIGSSLLHGLLRCFPSVRWSVTAEIRNLPALALYEKAGFVRKRTLQPAPGITLIELELEAM</sequence>
<dbReference type="SUPFAM" id="SSF55729">
    <property type="entry name" value="Acyl-CoA N-acyltransferases (Nat)"/>
    <property type="match status" value="1"/>
</dbReference>
<comment type="caution">
    <text evidence="2">The sequence shown here is derived from an EMBL/GenBank/DDBJ whole genome shotgun (WGS) entry which is preliminary data.</text>
</comment>
<dbReference type="Gene3D" id="3.40.630.30">
    <property type="match status" value="1"/>
</dbReference>
<accession>A0ABW0R150</accession>